<feature type="chain" id="PRO_5032431338" evidence="1">
    <location>
        <begin position="25"/>
        <end position="98"/>
    </location>
</feature>
<keyword evidence="3" id="KW-1185">Reference proteome</keyword>
<protein>
    <submittedName>
        <fullName evidence="2">HMCN1 protein</fullName>
    </submittedName>
</protein>
<name>A0A812LH37_9DINO</name>
<accession>A0A812LH37</accession>
<evidence type="ECO:0000256" key="1">
    <source>
        <dbReference type="SAM" id="SignalP"/>
    </source>
</evidence>
<gene>
    <name evidence="2" type="primary">HMCN1</name>
    <name evidence="2" type="ORF">SNAT2548_LOCUS11509</name>
</gene>
<dbReference type="AlphaFoldDB" id="A0A812LH37"/>
<evidence type="ECO:0000313" key="2">
    <source>
        <dbReference type="EMBL" id="CAE7244913.1"/>
    </source>
</evidence>
<keyword evidence="1" id="KW-0732">Signal</keyword>
<dbReference type="Proteomes" id="UP000604046">
    <property type="component" value="Unassembled WGS sequence"/>
</dbReference>
<sequence length="98" mass="9993">MEKVAGESLSPSYLLLLAQLVATAVEVQRHNASVQDAAVEPVADGKVPAAPDAPVVVETAQQAAQATASMAAAEAEVLLVISAHGCTNESFFVCASCR</sequence>
<reference evidence="2" key="1">
    <citation type="submission" date="2021-02" db="EMBL/GenBank/DDBJ databases">
        <authorList>
            <person name="Dougan E. K."/>
            <person name="Rhodes N."/>
            <person name="Thang M."/>
            <person name="Chan C."/>
        </authorList>
    </citation>
    <scope>NUCLEOTIDE SEQUENCE</scope>
</reference>
<organism evidence="2 3">
    <name type="scientific">Symbiodinium natans</name>
    <dbReference type="NCBI Taxonomy" id="878477"/>
    <lineage>
        <taxon>Eukaryota</taxon>
        <taxon>Sar</taxon>
        <taxon>Alveolata</taxon>
        <taxon>Dinophyceae</taxon>
        <taxon>Suessiales</taxon>
        <taxon>Symbiodiniaceae</taxon>
        <taxon>Symbiodinium</taxon>
    </lineage>
</organism>
<feature type="signal peptide" evidence="1">
    <location>
        <begin position="1"/>
        <end position="24"/>
    </location>
</feature>
<proteinExistence type="predicted"/>
<comment type="caution">
    <text evidence="2">The sequence shown here is derived from an EMBL/GenBank/DDBJ whole genome shotgun (WGS) entry which is preliminary data.</text>
</comment>
<evidence type="ECO:0000313" key="3">
    <source>
        <dbReference type="Proteomes" id="UP000604046"/>
    </source>
</evidence>
<dbReference type="EMBL" id="CAJNDS010001035">
    <property type="protein sequence ID" value="CAE7244913.1"/>
    <property type="molecule type" value="Genomic_DNA"/>
</dbReference>